<evidence type="ECO:0000313" key="4">
    <source>
        <dbReference type="Proteomes" id="UP000011958"/>
    </source>
</evidence>
<dbReference type="Pfam" id="PF06916">
    <property type="entry name" value="FAM210A-B_dom"/>
    <property type="match status" value="1"/>
</dbReference>
<dbReference type="OMA" id="NEEASIW"/>
<dbReference type="PANTHER" id="PTHR21377:SF0">
    <property type="entry name" value="PROTEIN FAM210B, MITOCHONDRIAL"/>
    <property type="match status" value="1"/>
</dbReference>
<evidence type="ECO:0000313" key="3">
    <source>
        <dbReference type="EMBL" id="EMR09898.1"/>
    </source>
</evidence>
<keyword evidence="1" id="KW-0472">Membrane</keyword>
<dbReference type="InterPro" id="IPR009688">
    <property type="entry name" value="FAM210A/B-like_dom"/>
</dbReference>
<dbReference type="VEuPathDB" id="FungiDB:PNEG_01659"/>
<organism evidence="3 4">
    <name type="scientific">Pneumocystis murina (strain B123)</name>
    <name type="common">Mouse pneumocystis pneumonia agent</name>
    <name type="synonym">Pneumocystis carinii f. sp. muris</name>
    <dbReference type="NCBI Taxonomy" id="1069680"/>
    <lineage>
        <taxon>Eukaryota</taxon>
        <taxon>Fungi</taxon>
        <taxon>Dikarya</taxon>
        <taxon>Ascomycota</taxon>
        <taxon>Taphrinomycotina</taxon>
        <taxon>Pneumocystomycetes</taxon>
        <taxon>Pneumocystaceae</taxon>
        <taxon>Pneumocystis</taxon>
    </lineage>
</organism>
<dbReference type="EMBL" id="AFWA02000008">
    <property type="protein sequence ID" value="EMR09898.1"/>
    <property type="molecule type" value="Genomic_DNA"/>
</dbReference>
<dbReference type="STRING" id="1069680.M7NMJ7"/>
<keyword evidence="1" id="KW-0812">Transmembrane</keyword>
<keyword evidence="1" id="KW-1133">Transmembrane helix</keyword>
<gene>
    <name evidence="3" type="ORF">PNEG_01659</name>
</gene>
<comment type="caution">
    <text evidence="3">The sequence shown here is derived from an EMBL/GenBank/DDBJ whole genome shotgun (WGS) entry which is preliminary data.</text>
</comment>
<proteinExistence type="predicted"/>
<dbReference type="InterPro" id="IPR045866">
    <property type="entry name" value="FAM210A/B-like"/>
</dbReference>
<name>M7NMJ7_PNEMU</name>
<dbReference type="HOGENOM" id="CLU_1384683_0_0_1"/>
<accession>M7NMJ7</accession>
<keyword evidence="4" id="KW-1185">Reference proteome</keyword>
<evidence type="ECO:0000259" key="2">
    <source>
        <dbReference type="Pfam" id="PF06916"/>
    </source>
</evidence>
<dbReference type="GeneID" id="19895353"/>
<protein>
    <recommendedName>
        <fullName evidence="2">DUF1279 domain-containing protein</fullName>
    </recommendedName>
</protein>
<dbReference type="GO" id="GO:0005739">
    <property type="term" value="C:mitochondrion"/>
    <property type="evidence" value="ECO:0007669"/>
    <property type="project" value="TreeGrafter"/>
</dbReference>
<dbReference type="PANTHER" id="PTHR21377">
    <property type="entry name" value="PROTEIN FAM210B, MITOCHONDRIAL"/>
    <property type="match status" value="1"/>
</dbReference>
<feature type="domain" description="DUF1279" evidence="2">
    <location>
        <begin position="75"/>
        <end position="181"/>
    </location>
</feature>
<dbReference type="RefSeq" id="XP_007873620.1">
    <property type="nucleotide sequence ID" value="XM_007875429.1"/>
</dbReference>
<dbReference type="AlphaFoldDB" id="M7NMJ7"/>
<sequence length="197" mass="22695">MIISTIRLLKFQGSLFSFCSLYQKSKNPIFFCLNSSRKMQRLRVLRSSWMPYSTCKTEGMSVKEHYNKSKSFLERLRHLMRQYGIVGAYVYFSICLIDFGISLALVKSLGTTTIGFYEKKIISKIENFIDWRPKSSQSPLSGNSESRKNEEASIWTEIAIAYGIHKLLIFVRVPLAAALTPPLVRLLIRQGWLISKH</sequence>
<reference evidence="4" key="1">
    <citation type="journal article" date="2016" name="Nat. Commun.">
        <title>Genome analysis of three Pneumocystis species reveals adaptation mechanisms to life exclusively in mammalian hosts.</title>
        <authorList>
            <person name="Ma L."/>
            <person name="Chen Z."/>
            <person name="Huang D.W."/>
            <person name="Kutty G."/>
            <person name="Ishihara M."/>
            <person name="Wang H."/>
            <person name="Abouelleil A."/>
            <person name="Bishop L."/>
            <person name="Davey E."/>
            <person name="Deng R."/>
            <person name="Deng X."/>
            <person name="Fan L."/>
            <person name="Fantoni G."/>
            <person name="Fitzgerald M."/>
            <person name="Gogineni E."/>
            <person name="Goldberg J.M."/>
            <person name="Handley G."/>
            <person name="Hu X."/>
            <person name="Huber C."/>
            <person name="Jiao X."/>
            <person name="Jones K."/>
            <person name="Levin J.Z."/>
            <person name="Liu Y."/>
            <person name="Macdonald P."/>
            <person name="Melnikov A."/>
            <person name="Raley C."/>
            <person name="Sassi M."/>
            <person name="Sherman B.T."/>
            <person name="Song X."/>
            <person name="Sykes S."/>
            <person name="Tran B."/>
            <person name="Walsh L."/>
            <person name="Xia Y."/>
            <person name="Yang J."/>
            <person name="Young S."/>
            <person name="Zeng Q."/>
            <person name="Zheng X."/>
            <person name="Stephens R."/>
            <person name="Nusbaum C."/>
            <person name="Birren B.W."/>
            <person name="Azadi P."/>
            <person name="Lempicki R.A."/>
            <person name="Cuomo C.A."/>
            <person name="Kovacs J.A."/>
        </authorList>
    </citation>
    <scope>NUCLEOTIDE SEQUENCE [LARGE SCALE GENOMIC DNA]</scope>
    <source>
        <strain evidence="4">B123</strain>
    </source>
</reference>
<evidence type="ECO:0000256" key="1">
    <source>
        <dbReference type="SAM" id="Phobius"/>
    </source>
</evidence>
<feature type="transmembrane region" description="Helical" evidence="1">
    <location>
        <begin position="83"/>
        <end position="106"/>
    </location>
</feature>
<dbReference type="Proteomes" id="UP000011958">
    <property type="component" value="Unassembled WGS sequence"/>
</dbReference>
<dbReference type="OrthoDB" id="426386at2759"/>
<dbReference type="eggNOG" id="KOG4526">
    <property type="taxonomic scope" value="Eukaryota"/>
</dbReference>